<evidence type="ECO:0008006" key="4">
    <source>
        <dbReference type="Google" id="ProtNLM"/>
    </source>
</evidence>
<dbReference type="Proteomes" id="UP000599179">
    <property type="component" value="Unassembled WGS sequence"/>
</dbReference>
<feature type="signal peptide" evidence="1">
    <location>
        <begin position="1"/>
        <end position="21"/>
    </location>
</feature>
<sequence length="181" mass="20992">MKPIFYSIIFAILISSCASFTNPNSYIAESIENVDELQQLNGKFAVFQEDCYERNLASMLHFDTEVICIEEQKDRYFIELSVIDKKEVLAKLFKGDFLLEEKNLKGGIKDNYFRKRTDFYFNIAYVIFNIYTEDDTRIGILQNKNLTVDTTGGTCGLFIVFPIFCAGGDSNNNEFERLYEY</sequence>
<comment type="caution">
    <text evidence="2">The sequence shown here is derived from an EMBL/GenBank/DDBJ whole genome shotgun (WGS) entry which is preliminary data.</text>
</comment>
<proteinExistence type="predicted"/>
<dbReference type="EMBL" id="BMGM01000006">
    <property type="protein sequence ID" value="GGE36109.1"/>
    <property type="molecule type" value="Genomic_DNA"/>
</dbReference>
<accession>A0ABQ1SHK0</accession>
<gene>
    <name evidence="2" type="ORF">GCM10010832_15370</name>
</gene>
<evidence type="ECO:0000313" key="2">
    <source>
        <dbReference type="EMBL" id="GGE36109.1"/>
    </source>
</evidence>
<keyword evidence="1" id="KW-0732">Signal</keyword>
<keyword evidence="3" id="KW-1185">Reference proteome</keyword>
<dbReference type="PROSITE" id="PS51257">
    <property type="entry name" value="PROKAR_LIPOPROTEIN"/>
    <property type="match status" value="1"/>
</dbReference>
<dbReference type="RefSeq" id="WP_188458525.1">
    <property type="nucleotide sequence ID" value="NZ_BMGM01000006.1"/>
</dbReference>
<reference evidence="3" key="1">
    <citation type="journal article" date="2019" name="Int. J. Syst. Evol. Microbiol.">
        <title>The Global Catalogue of Microorganisms (GCM) 10K type strain sequencing project: providing services to taxonomists for standard genome sequencing and annotation.</title>
        <authorList>
            <consortium name="The Broad Institute Genomics Platform"/>
            <consortium name="The Broad Institute Genome Sequencing Center for Infectious Disease"/>
            <person name="Wu L."/>
            <person name="Ma J."/>
        </authorList>
    </citation>
    <scope>NUCLEOTIDE SEQUENCE [LARGE SCALE GENOMIC DNA]</scope>
    <source>
        <strain evidence="3">CGMCC 1.12931</strain>
    </source>
</reference>
<evidence type="ECO:0000313" key="3">
    <source>
        <dbReference type="Proteomes" id="UP000599179"/>
    </source>
</evidence>
<name>A0ABQ1SHK0_9FLAO</name>
<feature type="chain" id="PRO_5045278302" description="Lipoprotein" evidence="1">
    <location>
        <begin position="22"/>
        <end position="181"/>
    </location>
</feature>
<evidence type="ECO:0000256" key="1">
    <source>
        <dbReference type="SAM" id="SignalP"/>
    </source>
</evidence>
<organism evidence="2 3">
    <name type="scientific">Psychroflexus planctonicus</name>
    <dbReference type="NCBI Taxonomy" id="1526575"/>
    <lineage>
        <taxon>Bacteria</taxon>
        <taxon>Pseudomonadati</taxon>
        <taxon>Bacteroidota</taxon>
        <taxon>Flavobacteriia</taxon>
        <taxon>Flavobacteriales</taxon>
        <taxon>Flavobacteriaceae</taxon>
        <taxon>Psychroflexus</taxon>
    </lineage>
</organism>
<protein>
    <recommendedName>
        <fullName evidence="4">Lipoprotein</fullName>
    </recommendedName>
</protein>